<name>A0A7R8D368_LEPSM</name>
<dbReference type="PANTHER" id="PTHR45913:SF21">
    <property type="entry name" value="DUF4371 DOMAIN-CONTAINING PROTEIN"/>
    <property type="match status" value="1"/>
</dbReference>
<proteinExistence type="predicted"/>
<keyword evidence="2" id="KW-1185">Reference proteome</keyword>
<evidence type="ECO:0000313" key="1">
    <source>
        <dbReference type="EMBL" id="CAF3014220.1"/>
    </source>
</evidence>
<sequence length="188" mass="22328">MTEDNTELISYHCIIHQLVFCSTLSDEYAEVRKISDKYDKHFLSILFPPAWYAQMQQVDLKADVALKEHFRRTDPATLWHQKVLETTFSCLRKVAFYIFTMFGYTYSYKAAFSTMPIITTKYCSRSTKKQLHMFFTLAFTHDLIPRSLFASYVVGLATPVEYLIRLKRWLLNIIFQMNRLKTFRHLGY</sequence>
<accession>A0A7R8D368</accession>
<evidence type="ECO:0000313" key="2">
    <source>
        <dbReference type="Proteomes" id="UP000675881"/>
    </source>
</evidence>
<organism evidence="1 2">
    <name type="scientific">Lepeophtheirus salmonis</name>
    <name type="common">Salmon louse</name>
    <name type="synonym">Caligus salmonis</name>
    <dbReference type="NCBI Taxonomy" id="72036"/>
    <lineage>
        <taxon>Eukaryota</taxon>
        <taxon>Metazoa</taxon>
        <taxon>Ecdysozoa</taxon>
        <taxon>Arthropoda</taxon>
        <taxon>Crustacea</taxon>
        <taxon>Multicrustacea</taxon>
        <taxon>Hexanauplia</taxon>
        <taxon>Copepoda</taxon>
        <taxon>Siphonostomatoida</taxon>
        <taxon>Caligidae</taxon>
        <taxon>Lepeophtheirus</taxon>
    </lineage>
</organism>
<dbReference type="AlphaFoldDB" id="A0A7R8D368"/>
<dbReference type="PANTHER" id="PTHR45913">
    <property type="entry name" value="EPM2A-INTERACTING PROTEIN 1"/>
    <property type="match status" value="1"/>
</dbReference>
<dbReference type="EMBL" id="HG994587">
    <property type="protein sequence ID" value="CAF3014220.1"/>
    <property type="molecule type" value="Genomic_DNA"/>
</dbReference>
<reference evidence="1" key="1">
    <citation type="submission" date="2021-02" db="EMBL/GenBank/DDBJ databases">
        <authorList>
            <person name="Bekaert M."/>
        </authorList>
    </citation>
    <scope>NUCLEOTIDE SEQUENCE</scope>
    <source>
        <strain evidence="1">IoA-00</strain>
    </source>
</reference>
<dbReference type="Proteomes" id="UP000675881">
    <property type="component" value="Chromosome 8"/>
</dbReference>
<protein>
    <submittedName>
        <fullName evidence="1">(salmon louse) hypothetical protein</fullName>
    </submittedName>
</protein>
<gene>
    <name evidence="1" type="ORF">LSAA_13933</name>
</gene>